<proteinExistence type="predicted"/>
<protein>
    <submittedName>
        <fullName evidence="1">Uncharacterized protein</fullName>
    </submittedName>
</protein>
<accession>X1FTV8</accession>
<reference evidence="1" key="1">
    <citation type="journal article" date="2014" name="Front. Microbiol.">
        <title>High frequency of phylogenetically diverse reductive dehalogenase-homologous genes in deep subseafloor sedimentary metagenomes.</title>
        <authorList>
            <person name="Kawai M."/>
            <person name="Futagami T."/>
            <person name="Toyoda A."/>
            <person name="Takaki Y."/>
            <person name="Nishi S."/>
            <person name="Hori S."/>
            <person name="Arai W."/>
            <person name="Tsubouchi T."/>
            <person name="Morono Y."/>
            <person name="Uchiyama I."/>
            <person name="Ito T."/>
            <person name="Fujiyama A."/>
            <person name="Inagaki F."/>
            <person name="Takami H."/>
        </authorList>
    </citation>
    <scope>NUCLEOTIDE SEQUENCE</scope>
    <source>
        <strain evidence="1">Expedition CK06-06</strain>
    </source>
</reference>
<comment type="caution">
    <text evidence="1">The sequence shown here is derived from an EMBL/GenBank/DDBJ whole genome shotgun (WGS) entry which is preliminary data.</text>
</comment>
<gene>
    <name evidence="1" type="ORF">S03H2_19863</name>
</gene>
<dbReference type="AlphaFoldDB" id="X1FTV8"/>
<sequence>PKTTKIFKKHWKELVDLSENGFIRTSERGEYVIHQWMKIVLKLAEELLNYQIIWVSSY</sequence>
<evidence type="ECO:0000313" key="1">
    <source>
        <dbReference type="EMBL" id="GAH32794.1"/>
    </source>
</evidence>
<organism evidence="1">
    <name type="scientific">marine sediment metagenome</name>
    <dbReference type="NCBI Taxonomy" id="412755"/>
    <lineage>
        <taxon>unclassified sequences</taxon>
        <taxon>metagenomes</taxon>
        <taxon>ecological metagenomes</taxon>
    </lineage>
</organism>
<dbReference type="EMBL" id="BARU01010416">
    <property type="protein sequence ID" value="GAH32794.1"/>
    <property type="molecule type" value="Genomic_DNA"/>
</dbReference>
<feature type="non-terminal residue" evidence="1">
    <location>
        <position position="1"/>
    </location>
</feature>
<name>X1FTV8_9ZZZZ</name>